<sequence>MPRLTASRLLLLIFCIAFVCIVYYLPGPSESDGVPRQDYGVIGDDKPDDDQFKLKEPRNNSQVKFLKLDDNAYALSAFTDERNGNMGYKFVRVMMTITSTATFECIINGQKSDTVSLYEFSENHMMTWQLFILNCKLPDGVDFHQVDAVEISRNEQKNKVRVPISYRIRDEKSLTPDEYSVKMSICVPALFGSAYDAKRIVEFLELNTLQGINRVFIYYNPSEILDEKTLQTLDYYAKNGLLELVEFKLPFEASQIWYHGQLAAVTDCLLRNTGFARYTFFHDIDEFFVPVDPKLSLYETVSKLFEDPTVGSRRTSLKYISTKNRETPITLNNIVSVKQLENRFTKCVVRPEMIFEQSVPGSEMTEQGWVNPAGGGLEPVRSRTAAATTTDYTILPPRKE</sequence>
<comment type="similarity">
    <text evidence="2 8">Belongs to the glycosyltransferase 92 family.</text>
</comment>
<evidence type="ECO:0000256" key="7">
    <source>
        <dbReference type="ARBA" id="ARBA00023136"/>
    </source>
</evidence>
<dbReference type="GO" id="GO:0003831">
    <property type="term" value="F:beta-N-acetylglucosaminylglycopeptide beta-1,4-galactosyltransferase activity"/>
    <property type="evidence" value="ECO:0007669"/>
    <property type="project" value="EnsemblMetazoa"/>
</dbReference>
<keyword evidence="5" id="KW-0812">Transmembrane</keyword>
<evidence type="ECO:0000256" key="5">
    <source>
        <dbReference type="ARBA" id="ARBA00022692"/>
    </source>
</evidence>
<keyword evidence="7" id="KW-0472">Membrane</keyword>
<evidence type="ECO:0000256" key="6">
    <source>
        <dbReference type="ARBA" id="ARBA00022989"/>
    </source>
</evidence>
<evidence type="ECO:0000256" key="10">
    <source>
        <dbReference type="SAM" id="SignalP"/>
    </source>
</evidence>
<evidence type="ECO:0000256" key="9">
    <source>
        <dbReference type="SAM" id="MobiDB-lite"/>
    </source>
</evidence>
<dbReference type="AlphaFoldDB" id="A0A8R1E279"/>
<keyword evidence="10" id="KW-0732">Signal</keyword>
<keyword evidence="12" id="KW-1185">Reference proteome</keyword>
<keyword evidence="3 8" id="KW-0328">Glycosyltransferase</keyword>
<reference evidence="11" key="2">
    <citation type="submission" date="2022-06" db="UniProtKB">
        <authorList>
            <consortium name="EnsemblMetazoa"/>
        </authorList>
    </citation>
    <scope>IDENTIFICATION</scope>
    <source>
        <strain evidence="11">DF5081</strain>
    </source>
</reference>
<evidence type="ECO:0000256" key="3">
    <source>
        <dbReference type="ARBA" id="ARBA00022676"/>
    </source>
</evidence>
<keyword evidence="6" id="KW-1133">Transmembrane helix</keyword>
<dbReference type="Proteomes" id="UP000005237">
    <property type="component" value="Unassembled WGS sequence"/>
</dbReference>
<evidence type="ECO:0000256" key="4">
    <source>
        <dbReference type="ARBA" id="ARBA00022679"/>
    </source>
</evidence>
<feature type="chain" id="PRO_5035730306" description="Glycosyltransferase family 92 protein" evidence="10">
    <location>
        <begin position="32"/>
        <end position="400"/>
    </location>
</feature>
<dbReference type="GO" id="GO:0005737">
    <property type="term" value="C:cytoplasm"/>
    <property type="evidence" value="ECO:0007669"/>
    <property type="project" value="TreeGrafter"/>
</dbReference>
<dbReference type="EC" id="2.4.1.-" evidence="8"/>
<dbReference type="GO" id="GO:0006491">
    <property type="term" value="P:N-glycan processing"/>
    <property type="evidence" value="ECO:0007669"/>
    <property type="project" value="EnsemblMetazoa"/>
</dbReference>
<dbReference type="Pfam" id="PF01697">
    <property type="entry name" value="Glyco_transf_92"/>
    <property type="match status" value="1"/>
</dbReference>
<evidence type="ECO:0000256" key="1">
    <source>
        <dbReference type="ARBA" id="ARBA00004167"/>
    </source>
</evidence>
<feature type="signal peptide" evidence="10">
    <location>
        <begin position="1"/>
        <end position="31"/>
    </location>
</feature>
<reference evidence="12" key="1">
    <citation type="submission" date="2010-08" db="EMBL/GenBank/DDBJ databases">
        <authorList>
            <consortium name="Caenorhabditis japonica Sequencing Consortium"/>
            <person name="Wilson R.K."/>
        </authorList>
    </citation>
    <scope>NUCLEOTIDE SEQUENCE [LARGE SCALE GENOMIC DNA]</scope>
    <source>
        <strain evidence="12">DF5081</strain>
    </source>
</reference>
<feature type="region of interest" description="Disordered" evidence="9">
    <location>
        <begin position="376"/>
        <end position="400"/>
    </location>
</feature>
<dbReference type="EnsemblMetazoa" id="CJA16659b.1">
    <property type="protein sequence ID" value="CJA16659b.1"/>
    <property type="gene ID" value="WBGene00135862"/>
</dbReference>
<dbReference type="PANTHER" id="PTHR21461">
    <property type="entry name" value="GLYCOSYLTRANSFERASE FAMILY 92 PROTEIN"/>
    <property type="match status" value="1"/>
</dbReference>
<proteinExistence type="inferred from homology"/>
<organism evidence="11 12">
    <name type="scientific">Caenorhabditis japonica</name>
    <dbReference type="NCBI Taxonomy" id="281687"/>
    <lineage>
        <taxon>Eukaryota</taxon>
        <taxon>Metazoa</taxon>
        <taxon>Ecdysozoa</taxon>
        <taxon>Nematoda</taxon>
        <taxon>Chromadorea</taxon>
        <taxon>Rhabditida</taxon>
        <taxon>Rhabditina</taxon>
        <taxon>Rhabditomorpha</taxon>
        <taxon>Rhabditoidea</taxon>
        <taxon>Rhabditidae</taxon>
        <taxon>Peloderinae</taxon>
        <taxon>Caenorhabditis</taxon>
    </lineage>
</organism>
<name>A0A8R1E279_CAEJA</name>
<dbReference type="GO" id="GO:0016020">
    <property type="term" value="C:membrane"/>
    <property type="evidence" value="ECO:0007669"/>
    <property type="project" value="UniProtKB-SubCell"/>
</dbReference>
<evidence type="ECO:0000256" key="2">
    <source>
        <dbReference type="ARBA" id="ARBA00007647"/>
    </source>
</evidence>
<evidence type="ECO:0000313" key="12">
    <source>
        <dbReference type="Proteomes" id="UP000005237"/>
    </source>
</evidence>
<keyword evidence="4 8" id="KW-0808">Transferase</keyword>
<dbReference type="PANTHER" id="PTHR21461:SF87">
    <property type="entry name" value="GH12965P"/>
    <property type="match status" value="1"/>
</dbReference>
<evidence type="ECO:0000256" key="8">
    <source>
        <dbReference type="RuleBase" id="RU366017"/>
    </source>
</evidence>
<dbReference type="InterPro" id="IPR008166">
    <property type="entry name" value="Glyco_transf_92"/>
</dbReference>
<evidence type="ECO:0000313" key="11">
    <source>
        <dbReference type="EnsemblMetazoa" id="CJA16659b.1"/>
    </source>
</evidence>
<accession>A0A8R1E279</accession>
<protein>
    <recommendedName>
        <fullName evidence="8">Glycosyltransferase family 92 protein</fullName>
        <ecNumber evidence="8">2.4.1.-</ecNumber>
    </recommendedName>
</protein>
<comment type="subcellular location">
    <subcellularLocation>
        <location evidence="1">Membrane</location>
        <topology evidence="1">Single-pass membrane protein</topology>
    </subcellularLocation>
</comment>